<dbReference type="InterPro" id="IPR050445">
    <property type="entry name" value="Bact_polysacc_biosynth/exp"/>
</dbReference>
<evidence type="ECO:0000256" key="8">
    <source>
        <dbReference type="SAM" id="Phobius"/>
    </source>
</evidence>
<keyword evidence="2" id="KW-1003">Cell membrane</keyword>
<sequence length="498" mass="53002">MYSTLDSDKIRQPTGLKRLARRDLPSTPRTPPQRAEQPVATAQVAGGPMSWPELTLTGALAWLRSGLKWIVVLVVVGGLAGIGYAMIAKPKFTTTTDLIIDPANLQVVTNDLYRNPLDQNAQLLDVESKLRVLTSGTVLARVVDDLKLQDDPEFGAPAGLDLPFLGGSDRAAQGDPILAATDALEKRVGAWREERSYVVTLAVSTEDPDKSVRIANAIVAAFQAELAKAESDGAGRAAAALMDRLAELRSGVAAAEDAVETFKRAHGLQQSNGELVNSQSMALLNSRAVDAQQALILAQSHYRELTDPVTGAANADAVQTPTMVALRTQYGLLKQQADANATMYGPLHPNRAAGERQLAGLAQQIAAEAARAVQQAKLELDQARGAVAGLDQQTDAARTTVATDDQALVELRELDRDARAKAAVYEAFLTRAREVTEQQQLDTTNIRTITPATPPEARSWPPRTVVVAGAGAVGGGMLGILVALGLGFLAETRRLRRA</sequence>
<feature type="transmembrane region" description="Helical" evidence="8">
    <location>
        <begin position="465"/>
        <end position="490"/>
    </location>
</feature>
<evidence type="ECO:0000256" key="1">
    <source>
        <dbReference type="ARBA" id="ARBA00004651"/>
    </source>
</evidence>
<evidence type="ECO:0000313" key="11">
    <source>
        <dbReference type="EMBL" id="MBI4922980.1"/>
    </source>
</evidence>
<keyword evidence="4 8" id="KW-1133">Transmembrane helix</keyword>
<keyword evidence="3 8" id="KW-0812">Transmembrane</keyword>
<reference evidence="11" key="1">
    <citation type="submission" date="2020-07" db="EMBL/GenBank/DDBJ databases">
        <title>Huge and variable diversity of episymbiotic CPR bacteria and DPANN archaea in groundwater ecosystems.</title>
        <authorList>
            <person name="He C.Y."/>
            <person name="Keren R."/>
            <person name="Whittaker M."/>
            <person name="Farag I.F."/>
            <person name="Doudna J."/>
            <person name="Cate J.H.D."/>
            <person name="Banfield J.F."/>
        </authorList>
    </citation>
    <scope>NUCLEOTIDE SEQUENCE</scope>
    <source>
        <strain evidence="11">NC_groundwater_1586_Pr3_B-0.1um_66_15</strain>
    </source>
</reference>
<dbReference type="AlphaFoldDB" id="A0A933L4P8"/>
<accession>A0A933L4P8</accession>
<keyword evidence="6" id="KW-0175">Coiled coil</keyword>
<proteinExistence type="predicted"/>
<dbReference type="Pfam" id="PF02706">
    <property type="entry name" value="Wzz"/>
    <property type="match status" value="1"/>
</dbReference>
<evidence type="ECO:0000256" key="2">
    <source>
        <dbReference type="ARBA" id="ARBA00022475"/>
    </source>
</evidence>
<dbReference type="GO" id="GO:0004713">
    <property type="term" value="F:protein tyrosine kinase activity"/>
    <property type="evidence" value="ECO:0007669"/>
    <property type="project" value="TreeGrafter"/>
</dbReference>
<dbReference type="InterPro" id="IPR032807">
    <property type="entry name" value="GNVR"/>
</dbReference>
<dbReference type="Pfam" id="PF13807">
    <property type="entry name" value="GNVR"/>
    <property type="match status" value="1"/>
</dbReference>
<feature type="region of interest" description="Disordered" evidence="7">
    <location>
        <begin position="16"/>
        <end position="38"/>
    </location>
</feature>
<evidence type="ECO:0000259" key="9">
    <source>
        <dbReference type="Pfam" id="PF02706"/>
    </source>
</evidence>
<dbReference type="Proteomes" id="UP000782610">
    <property type="component" value="Unassembled WGS sequence"/>
</dbReference>
<evidence type="ECO:0000256" key="3">
    <source>
        <dbReference type="ARBA" id="ARBA00022692"/>
    </source>
</evidence>
<comment type="caution">
    <text evidence="11">The sequence shown here is derived from an EMBL/GenBank/DDBJ whole genome shotgun (WGS) entry which is preliminary data.</text>
</comment>
<organism evidence="11 12">
    <name type="scientific">Devosia nanyangense</name>
    <dbReference type="NCBI Taxonomy" id="1228055"/>
    <lineage>
        <taxon>Bacteria</taxon>
        <taxon>Pseudomonadati</taxon>
        <taxon>Pseudomonadota</taxon>
        <taxon>Alphaproteobacteria</taxon>
        <taxon>Hyphomicrobiales</taxon>
        <taxon>Devosiaceae</taxon>
        <taxon>Devosia</taxon>
    </lineage>
</organism>
<evidence type="ECO:0000259" key="10">
    <source>
        <dbReference type="Pfam" id="PF13807"/>
    </source>
</evidence>
<dbReference type="EMBL" id="JACRAF010000041">
    <property type="protein sequence ID" value="MBI4922980.1"/>
    <property type="molecule type" value="Genomic_DNA"/>
</dbReference>
<evidence type="ECO:0000313" key="12">
    <source>
        <dbReference type="Proteomes" id="UP000782610"/>
    </source>
</evidence>
<feature type="transmembrane region" description="Helical" evidence="8">
    <location>
        <begin position="69"/>
        <end position="87"/>
    </location>
</feature>
<evidence type="ECO:0000256" key="4">
    <source>
        <dbReference type="ARBA" id="ARBA00022989"/>
    </source>
</evidence>
<comment type="subcellular location">
    <subcellularLocation>
        <location evidence="1">Cell membrane</location>
        <topology evidence="1">Multi-pass membrane protein</topology>
    </subcellularLocation>
</comment>
<name>A0A933L4P8_9HYPH</name>
<feature type="domain" description="Polysaccharide chain length determinant N-terminal" evidence="9">
    <location>
        <begin position="54"/>
        <end position="146"/>
    </location>
</feature>
<dbReference type="PANTHER" id="PTHR32309:SF13">
    <property type="entry name" value="FERRIC ENTEROBACTIN TRANSPORT PROTEIN FEPE"/>
    <property type="match status" value="1"/>
</dbReference>
<gene>
    <name evidence="11" type="ORF">HY834_14645</name>
</gene>
<evidence type="ECO:0000256" key="5">
    <source>
        <dbReference type="ARBA" id="ARBA00023136"/>
    </source>
</evidence>
<dbReference type="InterPro" id="IPR003856">
    <property type="entry name" value="LPS_length_determ_N"/>
</dbReference>
<evidence type="ECO:0000256" key="6">
    <source>
        <dbReference type="SAM" id="Coils"/>
    </source>
</evidence>
<dbReference type="GO" id="GO:0005886">
    <property type="term" value="C:plasma membrane"/>
    <property type="evidence" value="ECO:0007669"/>
    <property type="project" value="UniProtKB-SubCell"/>
</dbReference>
<feature type="domain" description="Tyrosine-protein kinase G-rich" evidence="10">
    <location>
        <begin position="413"/>
        <end position="484"/>
    </location>
</feature>
<evidence type="ECO:0000256" key="7">
    <source>
        <dbReference type="SAM" id="MobiDB-lite"/>
    </source>
</evidence>
<feature type="coiled-coil region" evidence="6">
    <location>
        <begin position="366"/>
        <end position="393"/>
    </location>
</feature>
<protein>
    <submittedName>
        <fullName evidence="11">GumC family protein</fullName>
    </submittedName>
</protein>
<dbReference type="PANTHER" id="PTHR32309">
    <property type="entry name" value="TYROSINE-PROTEIN KINASE"/>
    <property type="match status" value="1"/>
</dbReference>
<keyword evidence="5 8" id="KW-0472">Membrane</keyword>